<name>A0A2G5EZ03_AQUCA</name>
<organism evidence="6 7">
    <name type="scientific">Aquilegia coerulea</name>
    <name type="common">Rocky mountain columbine</name>
    <dbReference type="NCBI Taxonomy" id="218851"/>
    <lineage>
        <taxon>Eukaryota</taxon>
        <taxon>Viridiplantae</taxon>
        <taxon>Streptophyta</taxon>
        <taxon>Embryophyta</taxon>
        <taxon>Tracheophyta</taxon>
        <taxon>Spermatophyta</taxon>
        <taxon>Magnoliopsida</taxon>
        <taxon>Ranunculales</taxon>
        <taxon>Ranunculaceae</taxon>
        <taxon>Thalictroideae</taxon>
        <taxon>Aquilegia</taxon>
    </lineage>
</organism>
<protein>
    <recommendedName>
        <fullName evidence="5">Agenet domain-containing protein</fullName>
    </recommendedName>
</protein>
<dbReference type="Pfam" id="PF05641">
    <property type="entry name" value="Agenet"/>
    <property type="match status" value="3"/>
</dbReference>
<dbReference type="InterPro" id="IPR008395">
    <property type="entry name" value="Agenet-like_dom"/>
</dbReference>
<feature type="domain" description="Agenet" evidence="5">
    <location>
        <begin position="3"/>
        <end position="69"/>
    </location>
</feature>
<keyword evidence="7" id="KW-1185">Reference proteome</keyword>
<dbReference type="Pfam" id="PF05266">
    <property type="entry name" value="DUF724"/>
    <property type="match status" value="1"/>
</dbReference>
<evidence type="ECO:0000313" key="7">
    <source>
        <dbReference type="Proteomes" id="UP000230069"/>
    </source>
</evidence>
<dbReference type="CDD" id="cd20405">
    <property type="entry name" value="Tudor_Agenet_AtDUF_rpt1_3"/>
    <property type="match status" value="1"/>
</dbReference>
<evidence type="ECO:0000313" key="6">
    <source>
        <dbReference type="EMBL" id="PIA60951.1"/>
    </source>
</evidence>
<evidence type="ECO:0000256" key="2">
    <source>
        <dbReference type="ARBA" id="ARBA00022604"/>
    </source>
</evidence>
<dbReference type="InterPro" id="IPR007930">
    <property type="entry name" value="DUF724"/>
</dbReference>
<keyword evidence="3" id="KW-0175">Coiled coil</keyword>
<dbReference type="AlphaFoldDB" id="A0A2G5EZ03"/>
<feature type="compositionally biased region" description="Polar residues" evidence="4">
    <location>
        <begin position="353"/>
        <end position="367"/>
    </location>
</feature>
<keyword evidence="2" id="KW-0341">Growth regulation</keyword>
<evidence type="ECO:0000256" key="3">
    <source>
        <dbReference type="SAM" id="Coils"/>
    </source>
</evidence>
<gene>
    <name evidence="6" type="ORF">AQUCO_00300461v1</name>
</gene>
<evidence type="ECO:0000256" key="1">
    <source>
        <dbReference type="ARBA" id="ARBA00022448"/>
    </source>
</evidence>
<dbReference type="InParanoid" id="A0A2G5EZ03"/>
<dbReference type="CDD" id="cd20406">
    <property type="entry name" value="Tudor_Agenet_AtDUF_rpt2_4"/>
    <property type="match status" value="2"/>
</dbReference>
<feature type="coiled-coil region" evidence="3">
    <location>
        <begin position="572"/>
        <end position="613"/>
    </location>
</feature>
<feature type="domain" description="Agenet" evidence="5">
    <location>
        <begin position="212"/>
        <end position="268"/>
    </location>
</feature>
<dbReference type="EMBL" id="KZ305020">
    <property type="protein sequence ID" value="PIA60951.1"/>
    <property type="molecule type" value="Genomic_DNA"/>
</dbReference>
<dbReference type="FunCoup" id="A0A2G5EZ03">
    <property type="interactions" value="1560"/>
</dbReference>
<dbReference type="OrthoDB" id="2020707at2759"/>
<dbReference type="PANTHER" id="PTHR31917:SF151">
    <property type="entry name" value="AGENET DOMAIN-CONTAINING PROTEIN"/>
    <property type="match status" value="1"/>
</dbReference>
<reference evidence="6 7" key="1">
    <citation type="submission" date="2017-09" db="EMBL/GenBank/DDBJ databases">
        <title>WGS assembly of Aquilegia coerulea Goldsmith.</title>
        <authorList>
            <person name="Hodges S."/>
            <person name="Kramer E."/>
            <person name="Nordborg M."/>
            <person name="Tomkins J."/>
            <person name="Borevitz J."/>
            <person name="Derieg N."/>
            <person name="Yan J."/>
            <person name="Mihaltcheva S."/>
            <person name="Hayes R.D."/>
            <person name="Rokhsar D."/>
        </authorList>
    </citation>
    <scope>NUCLEOTIDE SEQUENCE [LARGE SCALE GENOMIC DNA]</scope>
    <source>
        <strain evidence="7">cv. Goldsmith</strain>
    </source>
</reference>
<proteinExistence type="predicted"/>
<feature type="region of interest" description="Disordered" evidence="4">
    <location>
        <begin position="351"/>
        <end position="372"/>
    </location>
</feature>
<dbReference type="Proteomes" id="UP000230069">
    <property type="component" value="Unassembled WGS sequence"/>
</dbReference>
<dbReference type="PANTHER" id="PTHR31917">
    <property type="entry name" value="AGENET DOMAIN-CONTAINING PROTEIN-RELATED"/>
    <property type="match status" value="1"/>
</dbReference>
<sequence length="664" mass="76665">MKPTFIAGTSVEVNLRDEQCHGAWFPATILKDIDHELFLVGYQSLRFKEGCSKEVINATHIRPSPPENFDWKVFAVSEKVDVYYDCGWWSGQVKEVLPGNQYIVLFNHQKKAREFNHFELRCHMEWINGRWVQDPWPTKESKFITGMAVEVSIHDKRYHGAWFPATILKKYDHNSFLIGYHSLRLSNEVECSKEILDAQHMRPSPPESFEGKEFVESEKVDAYYDCGWWNGKVTKVLGTNRYIVQFEHQNIEREFNHFELRCHMEWISGKWVQDSWDIEETPNQCDVDKIDLPQLSQVCNTSVGIDIANESYKSKRKIQEFPSEPCQKLKKGEAAETSTLIPDLQRKMPARTMSESGPSFDLSTPTTTEEKALPRNKKDISRNLNDIFSSPSEGLSDPPRLCFGQEKSTNVIDCENSGNPQTLRDSSLSPLSAIEGVYCDLSRTQVQLLQKTLQVQPHCTNSLHGDNQNLPFIKRNPVWQDLEAMGIFRSIPQLPHFRPLEQLSEFLREGQAVGYMLSYAIIADKASKAQVDEPRISLESKLNALLDLELLGFYVQPIRARLEELLRVKDCRVQLAVELKQVEEKIMKGENEKESLESELEKFDKKINDFQEFIIQLNKQRQMIFMEKQNKGLSIDELQQKICETEEEIHGIKLQFAHAAAAPW</sequence>
<dbReference type="SMART" id="SM00743">
    <property type="entry name" value="Agenet"/>
    <property type="match status" value="4"/>
</dbReference>
<dbReference type="InterPro" id="IPR014002">
    <property type="entry name" value="Agenet_dom_plant"/>
</dbReference>
<feature type="domain" description="Agenet" evidence="5">
    <location>
        <begin position="72"/>
        <end position="128"/>
    </location>
</feature>
<accession>A0A2G5EZ03</accession>
<evidence type="ECO:0000256" key="4">
    <source>
        <dbReference type="SAM" id="MobiDB-lite"/>
    </source>
</evidence>
<dbReference type="STRING" id="218851.A0A2G5EZ03"/>
<keyword evidence="1" id="KW-0813">Transport</keyword>
<feature type="domain" description="Agenet" evidence="5">
    <location>
        <begin position="141"/>
        <end position="209"/>
    </location>
</feature>
<evidence type="ECO:0000259" key="5">
    <source>
        <dbReference type="SMART" id="SM00743"/>
    </source>
</evidence>